<evidence type="ECO:0000256" key="1">
    <source>
        <dbReference type="SAM" id="MobiDB-lite"/>
    </source>
</evidence>
<sequence>MKWASERATDVWRTVCRLDRGAPSRQDVPVVGWRWLGLCYFWLAAPSTGPPPIAGRSPASPTIWVLYAGRRAPWALGPWVPAWVAQPLTPQLHLATTELAETTTRPGHASAAKTFQPTVRGSEAGRAGPNAPAKALPFAEPGRQVAGMPGSVIEFRHVHRSDVSRACAPGSSPAAHRAIPASPSPAHTLTVRPRGSFCQSRSCSRT</sequence>
<organism evidence="2 3">
    <name type="scientific">Lineolata rhizophorae</name>
    <dbReference type="NCBI Taxonomy" id="578093"/>
    <lineage>
        <taxon>Eukaryota</taxon>
        <taxon>Fungi</taxon>
        <taxon>Dikarya</taxon>
        <taxon>Ascomycota</taxon>
        <taxon>Pezizomycotina</taxon>
        <taxon>Dothideomycetes</taxon>
        <taxon>Dothideomycetes incertae sedis</taxon>
        <taxon>Lineolatales</taxon>
        <taxon>Lineolataceae</taxon>
        <taxon>Lineolata</taxon>
    </lineage>
</organism>
<dbReference type="Proteomes" id="UP000799766">
    <property type="component" value="Unassembled WGS sequence"/>
</dbReference>
<evidence type="ECO:0000313" key="3">
    <source>
        <dbReference type="Proteomes" id="UP000799766"/>
    </source>
</evidence>
<reference evidence="2" key="1">
    <citation type="journal article" date="2020" name="Stud. Mycol.">
        <title>101 Dothideomycetes genomes: a test case for predicting lifestyles and emergence of pathogens.</title>
        <authorList>
            <person name="Haridas S."/>
            <person name="Albert R."/>
            <person name="Binder M."/>
            <person name="Bloem J."/>
            <person name="Labutti K."/>
            <person name="Salamov A."/>
            <person name="Andreopoulos B."/>
            <person name="Baker S."/>
            <person name="Barry K."/>
            <person name="Bills G."/>
            <person name="Bluhm B."/>
            <person name="Cannon C."/>
            <person name="Castanera R."/>
            <person name="Culley D."/>
            <person name="Daum C."/>
            <person name="Ezra D."/>
            <person name="Gonzalez J."/>
            <person name="Henrissat B."/>
            <person name="Kuo A."/>
            <person name="Liang C."/>
            <person name="Lipzen A."/>
            <person name="Lutzoni F."/>
            <person name="Magnuson J."/>
            <person name="Mondo S."/>
            <person name="Nolan M."/>
            <person name="Ohm R."/>
            <person name="Pangilinan J."/>
            <person name="Park H.-J."/>
            <person name="Ramirez L."/>
            <person name="Alfaro M."/>
            <person name="Sun H."/>
            <person name="Tritt A."/>
            <person name="Yoshinaga Y."/>
            <person name="Zwiers L.-H."/>
            <person name="Turgeon B."/>
            <person name="Goodwin S."/>
            <person name="Spatafora J."/>
            <person name="Crous P."/>
            <person name="Grigoriev I."/>
        </authorList>
    </citation>
    <scope>NUCLEOTIDE SEQUENCE</scope>
    <source>
        <strain evidence="2">ATCC 16933</strain>
    </source>
</reference>
<protein>
    <submittedName>
        <fullName evidence="2">Uncharacterized protein</fullName>
    </submittedName>
</protein>
<dbReference type="EMBL" id="MU001697">
    <property type="protein sequence ID" value="KAF2453411.1"/>
    <property type="molecule type" value="Genomic_DNA"/>
</dbReference>
<accession>A0A6A6NNX0</accession>
<proteinExistence type="predicted"/>
<gene>
    <name evidence="2" type="ORF">BDY21DRAFT_124200</name>
</gene>
<dbReference type="AlphaFoldDB" id="A0A6A6NNX0"/>
<feature type="region of interest" description="Disordered" evidence="1">
    <location>
        <begin position="166"/>
        <end position="194"/>
    </location>
</feature>
<name>A0A6A6NNX0_9PEZI</name>
<feature type="region of interest" description="Disordered" evidence="1">
    <location>
        <begin position="103"/>
        <end position="132"/>
    </location>
</feature>
<evidence type="ECO:0000313" key="2">
    <source>
        <dbReference type="EMBL" id="KAF2453411.1"/>
    </source>
</evidence>
<keyword evidence="3" id="KW-1185">Reference proteome</keyword>